<organism evidence="1">
    <name type="scientific">Serratia marcescens</name>
    <dbReference type="NCBI Taxonomy" id="615"/>
    <lineage>
        <taxon>Bacteria</taxon>
        <taxon>Pseudomonadati</taxon>
        <taxon>Pseudomonadota</taxon>
        <taxon>Gammaproteobacteria</taxon>
        <taxon>Enterobacterales</taxon>
        <taxon>Yersiniaceae</taxon>
        <taxon>Serratia</taxon>
    </lineage>
</organism>
<dbReference type="EMBL" id="LT575490">
    <property type="protein sequence ID" value="SAY44374.1"/>
    <property type="molecule type" value="Genomic_DNA"/>
</dbReference>
<dbReference type="AlphaFoldDB" id="A0A1C3HH48"/>
<evidence type="ECO:0000313" key="1">
    <source>
        <dbReference type="EMBL" id="SAY44374.1"/>
    </source>
</evidence>
<proteinExistence type="predicted"/>
<accession>A0A1C3HH48</accession>
<protein>
    <submittedName>
        <fullName evidence="1">DNA polymerase III subunit beta</fullName>
    </submittedName>
</protein>
<reference evidence="1" key="1">
    <citation type="submission" date="2016-05" db="EMBL/GenBank/DDBJ databases">
        <authorList>
            <person name="Cock P.J.A."/>
            <person name="Cock P.J.A."/>
        </authorList>
    </citation>
    <scope>NUCLEOTIDE SEQUENCE</scope>
    <source>
        <strain evidence="1">PWN146_assembly</strain>
    </source>
</reference>
<name>A0A1C3HH48_SERMA</name>
<sequence>MIFPTRLLRAALVCVAKHDPRYYLEGVHITPKYIEATNGHVALRMEHGIKTRKDIIVKFDGAVPAKAETTELVFNKEPLAVHRDAHGLRIGFTVIRLLDARYPDLGRVIPTTVDESVIPPVQGEYMSYPTKMFGRDSKMVSVKLAPSGETTACRLLFDKTVCTLFGNPQFVVMPIRFKQEDYPGPSQ</sequence>
<gene>
    <name evidence="1" type="ORF">PWN146_03084</name>
</gene>